<keyword evidence="7" id="KW-0539">Nucleus</keyword>
<dbReference type="InterPro" id="IPR050786">
    <property type="entry name" value="EFG1_rRNA-proc"/>
</dbReference>
<dbReference type="Proteomes" id="UP001497600">
    <property type="component" value="Chromosome H"/>
</dbReference>
<dbReference type="Pfam" id="PF10153">
    <property type="entry name" value="Efg1"/>
    <property type="match status" value="1"/>
</dbReference>
<comment type="similarity">
    <text evidence="2">Belongs to the EFG1 family.</text>
</comment>
<feature type="coiled-coil region" evidence="8">
    <location>
        <begin position="55"/>
        <end position="82"/>
    </location>
</feature>
<evidence type="ECO:0000256" key="1">
    <source>
        <dbReference type="ARBA" id="ARBA00004604"/>
    </source>
</evidence>
<feature type="compositionally biased region" description="Acidic residues" evidence="9">
    <location>
        <begin position="222"/>
        <end position="238"/>
    </location>
</feature>
<feature type="region of interest" description="Disordered" evidence="9">
    <location>
        <begin position="208"/>
        <end position="238"/>
    </location>
</feature>
<protein>
    <recommendedName>
        <fullName evidence="3">rRNA-processing protein EFG1</fullName>
    </recommendedName>
    <alternativeName>
        <fullName evidence="4">rRNA-processing protein efg1</fullName>
    </alternativeName>
</protein>
<evidence type="ECO:0000256" key="9">
    <source>
        <dbReference type="SAM" id="MobiDB-lite"/>
    </source>
</evidence>
<evidence type="ECO:0000256" key="4">
    <source>
        <dbReference type="ARBA" id="ARBA00019827"/>
    </source>
</evidence>
<sequence length="238" mass="27336">MAHPNHNHNSKNHSQRRAPAIEVAGVLGGGAAKLKKKIRDIGRLLKKDTLPAHVRVDNERALKALQVELQNTERDLKAKNTAKKYHMVRFFERKKAIRKLKQAMKAYDEVAKTEVRKDIKKARKVVRHSEVDVAYVVLFPKEEKYISLYPNAKENEDKSTLNNAKAKRGTQLTEQRRREFRKEVETLIDEDKLPFTFADVLSGKAIRVEQTRHRSNGGGEIDAPEQEDADNGEDDFFE</sequence>
<gene>
    <name evidence="10" type="primary">EFG1</name>
    <name evidence="10" type="ORF">CAAN4_H21374</name>
</gene>
<dbReference type="EMBL" id="OZ004260">
    <property type="protein sequence ID" value="CAK7921987.1"/>
    <property type="molecule type" value="Genomic_DNA"/>
</dbReference>
<accession>A0ABP0EP87</accession>
<organism evidence="10 11">
    <name type="scientific">[Candida] anglica</name>
    <dbReference type="NCBI Taxonomy" id="148631"/>
    <lineage>
        <taxon>Eukaryota</taxon>
        <taxon>Fungi</taxon>
        <taxon>Dikarya</taxon>
        <taxon>Ascomycota</taxon>
        <taxon>Saccharomycotina</taxon>
        <taxon>Pichiomycetes</taxon>
        <taxon>Debaryomycetaceae</taxon>
        <taxon>Kurtzmaniella</taxon>
    </lineage>
</organism>
<evidence type="ECO:0000256" key="5">
    <source>
        <dbReference type="ARBA" id="ARBA00022552"/>
    </source>
</evidence>
<evidence type="ECO:0000256" key="7">
    <source>
        <dbReference type="ARBA" id="ARBA00023242"/>
    </source>
</evidence>
<dbReference type="InterPro" id="IPR019310">
    <property type="entry name" value="Efg1"/>
</dbReference>
<name>A0ABP0EP87_9ASCO</name>
<keyword evidence="11" id="KW-1185">Reference proteome</keyword>
<feature type="region of interest" description="Disordered" evidence="9">
    <location>
        <begin position="155"/>
        <end position="176"/>
    </location>
</feature>
<reference evidence="10 11" key="1">
    <citation type="submission" date="2024-01" db="EMBL/GenBank/DDBJ databases">
        <authorList>
            <consortium name="Genoscope - CEA"/>
            <person name="William W."/>
        </authorList>
    </citation>
    <scope>NUCLEOTIDE SEQUENCE [LARGE SCALE GENOMIC DNA]</scope>
    <source>
        <strain evidence="10 11">29B2s-10</strain>
    </source>
</reference>
<keyword evidence="6 8" id="KW-0175">Coiled coil</keyword>
<evidence type="ECO:0000313" key="11">
    <source>
        <dbReference type="Proteomes" id="UP001497600"/>
    </source>
</evidence>
<evidence type="ECO:0000256" key="8">
    <source>
        <dbReference type="SAM" id="Coils"/>
    </source>
</evidence>
<evidence type="ECO:0000256" key="2">
    <source>
        <dbReference type="ARBA" id="ARBA00006916"/>
    </source>
</evidence>
<proteinExistence type="inferred from homology"/>
<keyword evidence="5" id="KW-0698">rRNA processing</keyword>
<evidence type="ECO:0000256" key="3">
    <source>
        <dbReference type="ARBA" id="ARBA00018689"/>
    </source>
</evidence>
<comment type="subcellular location">
    <subcellularLocation>
        <location evidence="1">Nucleus</location>
        <location evidence="1">Nucleolus</location>
    </subcellularLocation>
</comment>
<dbReference type="PANTHER" id="PTHR33911:SF1">
    <property type="entry name" value="RRNA-PROCESSING PROTEIN EFG1"/>
    <property type="match status" value="1"/>
</dbReference>
<evidence type="ECO:0000313" key="10">
    <source>
        <dbReference type="EMBL" id="CAK7921987.1"/>
    </source>
</evidence>
<evidence type="ECO:0000256" key="6">
    <source>
        <dbReference type="ARBA" id="ARBA00023054"/>
    </source>
</evidence>
<dbReference type="PANTHER" id="PTHR33911">
    <property type="entry name" value="RRNA-PROCESSING PROTEIN EFG1"/>
    <property type="match status" value="1"/>
</dbReference>